<dbReference type="AlphaFoldDB" id="A0A060NPB6"/>
<protein>
    <submittedName>
        <fullName evidence="2">Kef-type K+ transport systems, predicted NAD-binding component</fullName>
    </submittedName>
</protein>
<dbReference type="OrthoDB" id="8683631at2"/>
<dbReference type="InterPro" id="IPR018551">
    <property type="entry name" value="DUF2007"/>
</dbReference>
<dbReference type="HOGENOM" id="CLU_2368001_0_0_4"/>
<keyword evidence="3" id="KW-1185">Reference proteome</keyword>
<dbReference type="RefSeq" id="WP_045536946.1">
    <property type="nucleotide sequence ID" value="NZ_AP014569.1"/>
</dbReference>
<reference evidence="2 3" key="1">
    <citation type="journal article" date="2014" name="Nat. Commun.">
        <title>Physiological and genomic features of highly alkaliphilic hydrogen-utilizing Betaproteobacteria from a continental serpentinizing site.</title>
        <authorList>
            <person name="Suzuki S."/>
            <person name="Kuenen J.G."/>
            <person name="Schipper K."/>
            <person name="van der Velde S."/>
            <person name="Ishii S."/>
            <person name="Wu A."/>
            <person name="Sorokin D.Y."/>
            <person name="Tenney A."/>
            <person name="Meng X.Y."/>
            <person name="Morrill P.L."/>
            <person name="Kamagata Y."/>
            <person name="Muyzer G."/>
            <person name="Nealson K.H."/>
        </authorList>
    </citation>
    <scope>NUCLEOTIDE SEQUENCE [LARGE SCALE GENOMIC DNA]</scope>
    <source>
        <strain evidence="2 3">B1</strain>
    </source>
</reference>
<dbReference type="SUPFAM" id="SSF54913">
    <property type="entry name" value="GlnB-like"/>
    <property type="match status" value="1"/>
</dbReference>
<feature type="domain" description="DUF2007" evidence="1">
    <location>
        <begin position="16"/>
        <end position="75"/>
    </location>
</feature>
<accession>A0A060NPB6</accession>
<dbReference type="STRING" id="1458426.SMCB_2158"/>
<dbReference type="EMBL" id="AP014569">
    <property type="protein sequence ID" value="BAO84386.1"/>
    <property type="molecule type" value="Genomic_DNA"/>
</dbReference>
<organism evidence="2 3">
    <name type="scientific">Serpentinimonas maccroryi</name>
    <dbReference type="NCBI Taxonomy" id="1458426"/>
    <lineage>
        <taxon>Bacteria</taxon>
        <taxon>Pseudomonadati</taxon>
        <taxon>Pseudomonadota</taxon>
        <taxon>Betaproteobacteria</taxon>
        <taxon>Burkholderiales</taxon>
        <taxon>Comamonadaceae</taxon>
        <taxon>Serpentinimonas</taxon>
    </lineage>
</organism>
<evidence type="ECO:0000313" key="3">
    <source>
        <dbReference type="Proteomes" id="UP000066014"/>
    </source>
</evidence>
<gene>
    <name evidence="2" type="ORF">SMCB_2158</name>
</gene>
<dbReference type="KEGG" id="cbab:SMCB_2158"/>
<evidence type="ECO:0000259" key="1">
    <source>
        <dbReference type="Pfam" id="PF09413"/>
    </source>
</evidence>
<sequence length="98" mass="10942">MPDNSPYDPEQGDWQTLTTFAVATEAWLLQGRLQACGVPTLVADDQMAQTYSLLAQAIPARVMVPQRRWAEAEAIRQAWLRGEFALRDDDPDVDARPG</sequence>
<dbReference type="InterPro" id="IPR011322">
    <property type="entry name" value="N-reg_PII-like_a/b"/>
</dbReference>
<dbReference type="Pfam" id="PF09413">
    <property type="entry name" value="DUF2007"/>
    <property type="match status" value="1"/>
</dbReference>
<name>A0A060NPB6_9BURK</name>
<dbReference type="Proteomes" id="UP000066014">
    <property type="component" value="Chromosome"/>
</dbReference>
<proteinExistence type="predicted"/>
<evidence type="ECO:0000313" key="2">
    <source>
        <dbReference type="EMBL" id="BAO84386.1"/>
    </source>
</evidence>
<dbReference type="Gene3D" id="3.30.70.790">
    <property type="entry name" value="UreE, C-terminal domain"/>
    <property type="match status" value="1"/>
</dbReference>